<evidence type="ECO:0000313" key="1">
    <source>
        <dbReference type="EMBL" id="OIV35513.1"/>
    </source>
</evidence>
<proteinExistence type="predicted"/>
<protein>
    <submittedName>
        <fullName evidence="1">Anti-sigma regulatory factor</fullName>
    </submittedName>
</protein>
<dbReference type="STRING" id="1428644.BIV57_21190"/>
<dbReference type="RefSeq" id="WP_079170562.1">
    <property type="nucleotide sequence ID" value="NZ_MLCF01000146.1"/>
</dbReference>
<keyword evidence="2" id="KW-1185">Reference proteome</keyword>
<dbReference type="InterPro" id="IPR036890">
    <property type="entry name" value="HATPase_C_sf"/>
</dbReference>
<dbReference type="Gene3D" id="3.30.565.10">
    <property type="entry name" value="Histidine kinase-like ATPase, C-terminal domain"/>
    <property type="match status" value="1"/>
</dbReference>
<reference evidence="1 2" key="1">
    <citation type="submission" date="2016-10" db="EMBL/GenBank/DDBJ databases">
        <title>Genome sequence of Streptomyces gilvigriseus MUSC 26.</title>
        <authorList>
            <person name="Lee L.-H."/>
            <person name="Ser H.-L."/>
        </authorList>
    </citation>
    <scope>NUCLEOTIDE SEQUENCE [LARGE SCALE GENOMIC DNA]</scope>
    <source>
        <strain evidence="1 2">MUSC 26</strain>
    </source>
</reference>
<organism evidence="1 2">
    <name type="scientific">Mangrovactinospora gilvigrisea</name>
    <dbReference type="NCBI Taxonomy" id="1428644"/>
    <lineage>
        <taxon>Bacteria</taxon>
        <taxon>Bacillati</taxon>
        <taxon>Actinomycetota</taxon>
        <taxon>Actinomycetes</taxon>
        <taxon>Kitasatosporales</taxon>
        <taxon>Streptomycetaceae</taxon>
        <taxon>Mangrovactinospora</taxon>
    </lineage>
</organism>
<evidence type="ECO:0000313" key="2">
    <source>
        <dbReference type="Proteomes" id="UP000243342"/>
    </source>
</evidence>
<gene>
    <name evidence="1" type="ORF">BIV57_21190</name>
</gene>
<sequence>MSQQAGESGRQDFVEVRLPANGAYLSVLRTATAGLAARLDFTLDEIEDLRIAVDEACAILLQQAVPEGLLTCSFRQVGDSLWVTVSAPTTDGRAPERDTFAWTVLTALAGEVEATVADEADSGDPQYKVVSISLHKKRGAEPGQPPPQ</sequence>
<dbReference type="Proteomes" id="UP000243342">
    <property type="component" value="Unassembled WGS sequence"/>
</dbReference>
<accession>A0A1J7BPY4</accession>
<name>A0A1J7BPY4_9ACTN</name>
<dbReference type="EMBL" id="MLCF01000146">
    <property type="protein sequence ID" value="OIV35513.1"/>
    <property type="molecule type" value="Genomic_DNA"/>
</dbReference>
<dbReference type="OrthoDB" id="3694612at2"/>
<dbReference type="AlphaFoldDB" id="A0A1J7BPY4"/>
<comment type="caution">
    <text evidence="1">The sequence shown here is derived from an EMBL/GenBank/DDBJ whole genome shotgun (WGS) entry which is preliminary data.</text>
</comment>